<dbReference type="PROSITE" id="PS00211">
    <property type="entry name" value="ABC_TRANSPORTER_1"/>
    <property type="match status" value="1"/>
</dbReference>
<proteinExistence type="predicted"/>
<dbReference type="InterPro" id="IPR027417">
    <property type="entry name" value="P-loop_NTPase"/>
</dbReference>
<dbReference type="SUPFAM" id="SSF52540">
    <property type="entry name" value="P-loop containing nucleoside triphosphate hydrolases"/>
    <property type="match status" value="1"/>
</dbReference>
<keyword evidence="6 9" id="KW-1133">Transmembrane helix</keyword>
<dbReference type="Pfam" id="PF01061">
    <property type="entry name" value="ABC2_membrane"/>
    <property type="match status" value="1"/>
</dbReference>
<evidence type="ECO:0000259" key="10">
    <source>
        <dbReference type="PROSITE" id="PS50893"/>
    </source>
</evidence>
<feature type="transmembrane region" description="Helical" evidence="9">
    <location>
        <begin position="443"/>
        <end position="464"/>
    </location>
</feature>
<feature type="coiled-coil region" evidence="8">
    <location>
        <begin position="273"/>
        <end position="300"/>
    </location>
</feature>
<keyword evidence="3 9" id="KW-0812">Transmembrane</keyword>
<evidence type="ECO:0000256" key="8">
    <source>
        <dbReference type="SAM" id="Coils"/>
    </source>
</evidence>
<keyword evidence="8" id="KW-0175">Coiled coil</keyword>
<dbReference type="Pfam" id="PF00005">
    <property type="entry name" value="ABC_tran"/>
    <property type="match status" value="1"/>
</dbReference>
<evidence type="ECO:0000256" key="6">
    <source>
        <dbReference type="ARBA" id="ARBA00022989"/>
    </source>
</evidence>
<evidence type="ECO:0000256" key="1">
    <source>
        <dbReference type="ARBA" id="ARBA00004141"/>
    </source>
</evidence>
<dbReference type="GO" id="GO:0005524">
    <property type="term" value="F:ATP binding"/>
    <property type="evidence" value="ECO:0007669"/>
    <property type="project" value="UniProtKB-KW"/>
</dbReference>
<dbReference type="EMBL" id="PITI01000359">
    <property type="protein sequence ID" value="TBU06918.1"/>
    <property type="molecule type" value="Genomic_DNA"/>
</dbReference>
<dbReference type="GO" id="GO:0016020">
    <property type="term" value="C:membrane"/>
    <property type="evidence" value="ECO:0007669"/>
    <property type="project" value="UniProtKB-SubCell"/>
</dbReference>
<gene>
    <name evidence="11" type="ORF">CWI36_0359p0010</name>
</gene>
<dbReference type="InterPro" id="IPR043926">
    <property type="entry name" value="ABCG_dom"/>
</dbReference>
<protein>
    <submittedName>
        <fullName evidence="11">ABCG-like transporter</fullName>
    </submittedName>
</protein>
<dbReference type="GO" id="GO:0140359">
    <property type="term" value="F:ABC-type transporter activity"/>
    <property type="evidence" value="ECO:0007669"/>
    <property type="project" value="InterPro"/>
</dbReference>
<name>A0A4Q9LFT9_9MICR</name>
<feature type="transmembrane region" description="Helical" evidence="9">
    <location>
        <begin position="336"/>
        <end position="355"/>
    </location>
</feature>
<feature type="transmembrane region" description="Helical" evidence="9">
    <location>
        <begin position="408"/>
        <end position="431"/>
    </location>
</feature>
<keyword evidence="4" id="KW-0547">Nucleotide-binding</keyword>
<keyword evidence="12" id="KW-1185">Reference proteome</keyword>
<sequence length="637" mass="72520">MLETEDVKISWMNLNLKIKNKGLNTNQRSIIYNEFGSVGPKSMVALMGSSGAGKTSLMNSLAGRIEKHIAISGKIYVNSEERDPNTWPHIMAYVEQEFYFYENQTVEETVLFSSLMRLGGSETTDFIKNRTDEIINMLGLCQVKHTYINKVSGGEKKRVSIASELVGNPQIIFLDEPLSGLDSFSALRTLKILRELVNHGKTVLVTIHQPSYQMLSIFDEMILMADGNIIFSGVVDDCIDFYSQCGFEIPEKTNPADFFLNIASVDTTTPETIEESNKRIEKLKEKWAQSRQEIQILNKSIKLIDGKRSSRFTFINLLKRNFLDLLRDKKYLKIQIIQKIIFLLLLGLTYINLGYSQDAIQSRVGVIFFILINSVFGTAGPLLNIFPKEKRIIQRERRSGMYDGVTAYLAKFIALIPFIIILTITYISAVYWMIGLYPSAGRFFIYLLIQASLLLFSIALTLTIGTYSPSENFSQVLGTTIIIIFIIFGGSFSNPNTIPSWLSWIIWISPIQYGFKASMQNQFDGLEFICNDNDPRCIESGNDVIILYGMESPSIWPCILTLWGLTVFWIFIGAIDEPTINMDEESNSEEEKSWYKRQKKMHKSGIKTFYPENLLNKSIYNLKNLNTIFANKETKDG</sequence>
<dbReference type="InterPro" id="IPR017871">
    <property type="entry name" value="ABC_transporter-like_CS"/>
</dbReference>
<feature type="domain" description="ABC transporter" evidence="10">
    <location>
        <begin position="2"/>
        <end position="251"/>
    </location>
</feature>
<comment type="caution">
    <text evidence="11">The sequence shown here is derived from an EMBL/GenBank/DDBJ whole genome shotgun (WGS) entry which is preliminary data.</text>
</comment>
<dbReference type="PANTHER" id="PTHR48041">
    <property type="entry name" value="ABC TRANSPORTER G FAMILY MEMBER 28"/>
    <property type="match status" value="1"/>
</dbReference>
<keyword evidence="5" id="KW-0067">ATP-binding</keyword>
<accession>A0A4Q9LFT9</accession>
<dbReference type="PROSITE" id="PS50893">
    <property type="entry name" value="ABC_TRANSPORTER_2"/>
    <property type="match status" value="1"/>
</dbReference>
<dbReference type="Proteomes" id="UP000291404">
    <property type="component" value="Unassembled WGS sequence"/>
</dbReference>
<evidence type="ECO:0000256" key="5">
    <source>
        <dbReference type="ARBA" id="ARBA00022840"/>
    </source>
</evidence>
<feature type="transmembrane region" description="Helical" evidence="9">
    <location>
        <begin position="367"/>
        <end position="387"/>
    </location>
</feature>
<reference evidence="11 12" key="1">
    <citation type="submission" date="2017-12" db="EMBL/GenBank/DDBJ databases">
        <authorList>
            <person name="Pombert J.-F."/>
            <person name="Haag K.L."/>
            <person name="Ebert D."/>
        </authorList>
    </citation>
    <scope>NUCLEOTIDE SEQUENCE [LARGE SCALE GENOMIC DNA]</scope>
    <source>
        <strain evidence="11">BE-OM-2</strain>
    </source>
</reference>
<dbReference type="InterPro" id="IPR003593">
    <property type="entry name" value="AAA+_ATPase"/>
</dbReference>
<keyword evidence="2" id="KW-0813">Transport</keyword>
<dbReference type="SMART" id="SM00382">
    <property type="entry name" value="AAA"/>
    <property type="match status" value="1"/>
</dbReference>
<dbReference type="VEuPathDB" id="MicrosporidiaDB:CWI36_0359p0010"/>
<dbReference type="InterPro" id="IPR013525">
    <property type="entry name" value="ABC2_TM"/>
</dbReference>
<comment type="subcellular location">
    <subcellularLocation>
        <location evidence="1">Membrane</location>
        <topology evidence="1">Multi-pass membrane protein</topology>
    </subcellularLocation>
</comment>
<evidence type="ECO:0000256" key="4">
    <source>
        <dbReference type="ARBA" id="ARBA00022741"/>
    </source>
</evidence>
<dbReference type="STRING" id="148818.A0A4Q9LFT9"/>
<dbReference type="InterPro" id="IPR050352">
    <property type="entry name" value="ABCG_transporters"/>
</dbReference>
<feature type="transmembrane region" description="Helical" evidence="9">
    <location>
        <begin position="554"/>
        <end position="575"/>
    </location>
</feature>
<dbReference type="AlphaFoldDB" id="A0A4Q9LFT9"/>
<dbReference type="CDD" id="cd03213">
    <property type="entry name" value="ABCG_EPDR"/>
    <property type="match status" value="1"/>
</dbReference>
<evidence type="ECO:0000256" key="3">
    <source>
        <dbReference type="ARBA" id="ARBA00022692"/>
    </source>
</evidence>
<evidence type="ECO:0000256" key="7">
    <source>
        <dbReference type="ARBA" id="ARBA00023136"/>
    </source>
</evidence>
<dbReference type="Gene3D" id="3.40.50.300">
    <property type="entry name" value="P-loop containing nucleotide triphosphate hydrolases"/>
    <property type="match status" value="1"/>
</dbReference>
<dbReference type="GO" id="GO:0016887">
    <property type="term" value="F:ATP hydrolysis activity"/>
    <property type="evidence" value="ECO:0007669"/>
    <property type="project" value="InterPro"/>
</dbReference>
<dbReference type="Pfam" id="PF19055">
    <property type="entry name" value="ABC2_membrane_7"/>
    <property type="match status" value="1"/>
</dbReference>
<keyword evidence="7 9" id="KW-0472">Membrane</keyword>
<feature type="transmembrane region" description="Helical" evidence="9">
    <location>
        <begin position="476"/>
        <end position="493"/>
    </location>
</feature>
<dbReference type="PANTHER" id="PTHR48041:SF139">
    <property type="entry name" value="PROTEIN SCARLET"/>
    <property type="match status" value="1"/>
</dbReference>
<evidence type="ECO:0000313" key="11">
    <source>
        <dbReference type="EMBL" id="TBU06918.1"/>
    </source>
</evidence>
<evidence type="ECO:0000313" key="12">
    <source>
        <dbReference type="Proteomes" id="UP000291404"/>
    </source>
</evidence>
<dbReference type="VEuPathDB" id="MicrosporidiaDB:CWI39_2420p0010"/>
<organism evidence="11 12">
    <name type="scientific">Hamiltosporidium magnivora</name>
    <dbReference type="NCBI Taxonomy" id="148818"/>
    <lineage>
        <taxon>Eukaryota</taxon>
        <taxon>Fungi</taxon>
        <taxon>Fungi incertae sedis</taxon>
        <taxon>Microsporidia</taxon>
        <taxon>Dubosqiidae</taxon>
        <taxon>Hamiltosporidium</taxon>
    </lineage>
</organism>
<evidence type="ECO:0000256" key="9">
    <source>
        <dbReference type="SAM" id="Phobius"/>
    </source>
</evidence>
<evidence type="ECO:0000256" key="2">
    <source>
        <dbReference type="ARBA" id="ARBA00022448"/>
    </source>
</evidence>
<dbReference type="InterPro" id="IPR003439">
    <property type="entry name" value="ABC_transporter-like_ATP-bd"/>
</dbReference>